<dbReference type="Gene3D" id="3.30.2010.10">
    <property type="entry name" value="Metalloproteases ('zincins'), catalytic domain"/>
    <property type="match status" value="1"/>
</dbReference>
<dbReference type="EMBL" id="LT607413">
    <property type="protein sequence ID" value="SCF37083.1"/>
    <property type="molecule type" value="Genomic_DNA"/>
</dbReference>
<evidence type="ECO:0000256" key="11">
    <source>
        <dbReference type="ARBA" id="ARBA00023136"/>
    </source>
</evidence>
<dbReference type="InterPro" id="IPR001915">
    <property type="entry name" value="Peptidase_M48"/>
</dbReference>
<evidence type="ECO:0000256" key="4">
    <source>
        <dbReference type="ARBA" id="ARBA00022670"/>
    </source>
</evidence>
<accession>A0A1C4ZVW1</accession>
<dbReference type="PANTHER" id="PTHR43221:SF1">
    <property type="entry name" value="PROTEASE HTPX"/>
    <property type="match status" value="1"/>
</dbReference>
<dbReference type="RefSeq" id="WP_157749033.1">
    <property type="nucleotide sequence ID" value="NZ_LT607413.1"/>
</dbReference>
<keyword evidence="5 13" id="KW-0812">Transmembrane</keyword>
<keyword evidence="10" id="KW-0482">Metalloprotease</keyword>
<feature type="transmembrane region" description="Helical" evidence="13">
    <location>
        <begin position="51"/>
        <end position="71"/>
    </location>
</feature>
<dbReference type="CDD" id="cd07328">
    <property type="entry name" value="M48_Ste24p_like"/>
    <property type="match status" value="1"/>
</dbReference>
<keyword evidence="16" id="KW-1185">Reference proteome</keyword>
<sequence>MTASLRALLALTLLAGVYLLTGLLVLLWIGFAVGAVWVVGSREASPQFNTVPLLVASATFVPLALTVRELVRVSRPAGPRPDSVLLTRGQGAALWDLVETLAERVGTDPPLEIRLTGEANAAVTDDAWLLAPTGRRRLYVGVPLLVGLRPDELRAVLAHELGHYARRHARFTEPAHRAYAGMVMGRQRIREAMVANHLVRLYAGPLRLTVTACAALTYRLVRPVRRRQELEADRIAAEVAGAGALADGLRSVPAVAAAWARFEADLVGPVRHATGTVPDEPHRAFAHLLVDPEFPPELAALRRAAERLPADGFHPAMRRRLDRLAGLPDDPRLPPAPEVAATLAPGPLRRATRYAGRRRPWREWLETLAAYRAGVAVEAVTAVLHPDPGPSTVAEVLRRVGSGRADRIARALGPDPQVGRRRLVEGVSALVGLCLLRAGRVRVTVGWTGYGRFTGPAVDHDDITDWVTAALDEPDGVPRLLAELTALGADPDDQAGAEPAGAARTLTITPALDETTRRRHQDVAYVSLAVLLLLALLGFAHWLGDEPETPYRPGVTLTRPALPDLLDQGPLPGLDPVPGLPLRPTRIVPSWSPPPLPDLVPRSTAGG</sequence>
<protein>
    <submittedName>
        <fullName evidence="15">Zn-dependent protease with chaperone function</fullName>
    </submittedName>
</protein>
<name>A0A1C4ZVW1_MICEC</name>
<evidence type="ECO:0000256" key="6">
    <source>
        <dbReference type="ARBA" id="ARBA00022723"/>
    </source>
</evidence>
<dbReference type="InParanoid" id="A0A1C4ZVW1"/>
<feature type="domain" description="Peptidase M48" evidence="14">
    <location>
        <begin position="138"/>
        <end position="244"/>
    </location>
</feature>
<organism evidence="15 16">
    <name type="scientific">Micromonospora echinospora</name>
    <name type="common">Micromonospora purpurea</name>
    <dbReference type="NCBI Taxonomy" id="1877"/>
    <lineage>
        <taxon>Bacteria</taxon>
        <taxon>Bacillati</taxon>
        <taxon>Actinomycetota</taxon>
        <taxon>Actinomycetes</taxon>
        <taxon>Micromonosporales</taxon>
        <taxon>Micromonosporaceae</taxon>
        <taxon>Micromonospora</taxon>
    </lineage>
</organism>
<dbReference type="GO" id="GO:0046872">
    <property type="term" value="F:metal ion binding"/>
    <property type="evidence" value="ECO:0007669"/>
    <property type="project" value="UniProtKB-KW"/>
</dbReference>
<evidence type="ECO:0000256" key="12">
    <source>
        <dbReference type="SAM" id="MobiDB-lite"/>
    </source>
</evidence>
<keyword evidence="11 13" id="KW-0472">Membrane</keyword>
<evidence type="ECO:0000256" key="3">
    <source>
        <dbReference type="ARBA" id="ARBA00022475"/>
    </source>
</evidence>
<feature type="transmembrane region" description="Helical" evidence="13">
    <location>
        <begin position="523"/>
        <end position="543"/>
    </location>
</feature>
<keyword evidence="4 15" id="KW-0645">Protease</keyword>
<feature type="region of interest" description="Disordered" evidence="12">
    <location>
        <begin position="563"/>
        <end position="607"/>
    </location>
</feature>
<evidence type="ECO:0000256" key="2">
    <source>
        <dbReference type="ARBA" id="ARBA00004651"/>
    </source>
</evidence>
<evidence type="ECO:0000256" key="7">
    <source>
        <dbReference type="ARBA" id="ARBA00022801"/>
    </source>
</evidence>
<keyword evidence="3" id="KW-1003">Cell membrane</keyword>
<gene>
    <name evidence="15" type="ORF">GA0070618_5862</name>
</gene>
<proteinExistence type="predicted"/>
<dbReference type="InterPro" id="IPR050083">
    <property type="entry name" value="HtpX_protease"/>
</dbReference>
<evidence type="ECO:0000256" key="8">
    <source>
        <dbReference type="ARBA" id="ARBA00022833"/>
    </source>
</evidence>
<feature type="transmembrane region" description="Helical" evidence="13">
    <location>
        <begin position="7"/>
        <end position="39"/>
    </location>
</feature>
<evidence type="ECO:0000256" key="10">
    <source>
        <dbReference type="ARBA" id="ARBA00023049"/>
    </source>
</evidence>
<keyword evidence="7" id="KW-0378">Hydrolase</keyword>
<evidence type="ECO:0000256" key="9">
    <source>
        <dbReference type="ARBA" id="ARBA00022989"/>
    </source>
</evidence>
<evidence type="ECO:0000256" key="1">
    <source>
        <dbReference type="ARBA" id="ARBA00001947"/>
    </source>
</evidence>
<comment type="cofactor">
    <cofactor evidence="1">
        <name>Zn(2+)</name>
        <dbReference type="ChEBI" id="CHEBI:29105"/>
    </cofactor>
</comment>
<dbReference type="Pfam" id="PF01435">
    <property type="entry name" value="Peptidase_M48"/>
    <property type="match status" value="1"/>
</dbReference>
<dbReference type="Proteomes" id="UP000198253">
    <property type="component" value="Chromosome I"/>
</dbReference>
<dbReference type="PANTHER" id="PTHR43221">
    <property type="entry name" value="PROTEASE HTPX"/>
    <property type="match status" value="1"/>
</dbReference>
<dbReference type="GO" id="GO:0004222">
    <property type="term" value="F:metalloendopeptidase activity"/>
    <property type="evidence" value="ECO:0007669"/>
    <property type="project" value="InterPro"/>
</dbReference>
<dbReference type="AlphaFoldDB" id="A0A1C4ZVW1"/>
<keyword evidence="9 13" id="KW-1133">Transmembrane helix</keyword>
<keyword evidence="8" id="KW-0862">Zinc</keyword>
<keyword evidence="6" id="KW-0479">Metal-binding</keyword>
<feature type="compositionally biased region" description="Low complexity" evidence="12">
    <location>
        <begin position="563"/>
        <end position="572"/>
    </location>
</feature>
<evidence type="ECO:0000256" key="5">
    <source>
        <dbReference type="ARBA" id="ARBA00022692"/>
    </source>
</evidence>
<evidence type="ECO:0000259" key="14">
    <source>
        <dbReference type="Pfam" id="PF01435"/>
    </source>
</evidence>
<dbReference type="GO" id="GO:0005886">
    <property type="term" value="C:plasma membrane"/>
    <property type="evidence" value="ECO:0007669"/>
    <property type="project" value="UniProtKB-SubCell"/>
</dbReference>
<evidence type="ECO:0000313" key="16">
    <source>
        <dbReference type="Proteomes" id="UP000198253"/>
    </source>
</evidence>
<reference evidence="16" key="1">
    <citation type="submission" date="2016-06" db="EMBL/GenBank/DDBJ databases">
        <authorList>
            <person name="Varghese N."/>
            <person name="Submissions Spin"/>
        </authorList>
    </citation>
    <scope>NUCLEOTIDE SEQUENCE [LARGE SCALE GENOMIC DNA]</scope>
    <source>
        <strain evidence="16">DSM 43816</strain>
    </source>
</reference>
<evidence type="ECO:0000256" key="13">
    <source>
        <dbReference type="SAM" id="Phobius"/>
    </source>
</evidence>
<comment type="subcellular location">
    <subcellularLocation>
        <location evidence="2">Cell membrane</location>
        <topology evidence="2">Multi-pass membrane protein</topology>
    </subcellularLocation>
</comment>
<dbReference type="GO" id="GO:0006508">
    <property type="term" value="P:proteolysis"/>
    <property type="evidence" value="ECO:0007669"/>
    <property type="project" value="UniProtKB-KW"/>
</dbReference>
<evidence type="ECO:0000313" key="15">
    <source>
        <dbReference type="EMBL" id="SCF37083.1"/>
    </source>
</evidence>